<dbReference type="Pfam" id="PF05845">
    <property type="entry name" value="PhnH"/>
    <property type="match status" value="1"/>
</dbReference>
<organism evidence="1 2">
    <name type="scientific">Mangrovibacter plantisponsor</name>
    <dbReference type="NCBI Taxonomy" id="451513"/>
    <lineage>
        <taxon>Bacteria</taxon>
        <taxon>Pseudomonadati</taxon>
        <taxon>Pseudomonadota</taxon>
        <taxon>Gammaproteobacteria</taxon>
        <taxon>Enterobacterales</taxon>
        <taxon>Enterobacteriaceae</taxon>
        <taxon>Mangrovibacter</taxon>
    </lineage>
</organism>
<dbReference type="PIRSF" id="PIRSF020680">
    <property type="entry name" value="PhnH"/>
    <property type="match status" value="1"/>
</dbReference>
<dbReference type="InterPro" id="IPR038058">
    <property type="entry name" value="PhnH-like_sp"/>
</dbReference>
<proteinExistence type="predicted"/>
<dbReference type="EMBL" id="QGTS01000009">
    <property type="protein sequence ID" value="PWW07032.1"/>
    <property type="molecule type" value="Genomic_DNA"/>
</dbReference>
<dbReference type="RefSeq" id="WP_110026713.1">
    <property type="nucleotide sequence ID" value="NZ_QGTS01000009.1"/>
</dbReference>
<evidence type="ECO:0000313" key="2">
    <source>
        <dbReference type="Proteomes" id="UP000246744"/>
    </source>
</evidence>
<gene>
    <name evidence="1" type="ORF">DES37_109152</name>
</gene>
<comment type="caution">
    <text evidence="1">The sequence shown here is derived from an EMBL/GenBank/DDBJ whole genome shotgun (WGS) entry which is preliminary data.</text>
</comment>
<sequence>MTLMASFNRPVADAQYAFRRLLKAMSEPGVIVTLPLEQGWSGLSPAATAVLLTLVDGDTPVWIDPALHNDTVAENLRFHTGALQTADPASALFALVDARQDPALHRFSPGQADAPETSTTVILEVPGLNGGLNMRLWGPGISEMRAIAPQLPQAATDFLRHHADTFPEGCDLILTCGNQLLALPRTTHVEVC</sequence>
<dbReference type="SUPFAM" id="SSF159709">
    <property type="entry name" value="PhnH-like"/>
    <property type="match status" value="1"/>
</dbReference>
<evidence type="ECO:0000313" key="1">
    <source>
        <dbReference type="EMBL" id="PWW07032.1"/>
    </source>
</evidence>
<accession>A0A317PZJ8</accession>
<dbReference type="InterPro" id="IPR008772">
    <property type="entry name" value="Phosphonate_metab_PhnH"/>
</dbReference>
<name>A0A317PZJ8_9ENTR</name>
<protein>
    <submittedName>
        <fullName evidence="1">Methylphosphonate degradation complex subunit PhnH</fullName>
    </submittedName>
</protein>
<reference evidence="1 2" key="1">
    <citation type="submission" date="2018-05" db="EMBL/GenBank/DDBJ databases">
        <title>Genomic Encyclopedia of Type Strains, Phase IV (KMG-IV): sequencing the most valuable type-strain genomes for metagenomic binning, comparative biology and taxonomic classification.</title>
        <authorList>
            <person name="Goeker M."/>
        </authorList>
    </citation>
    <scope>NUCLEOTIDE SEQUENCE [LARGE SCALE GENOMIC DNA]</scope>
    <source>
        <strain evidence="1 2">DSM 19579</strain>
    </source>
</reference>
<dbReference type="Gene3D" id="3.40.50.11310">
    <property type="entry name" value="Bacterial phosphonate metabolism protein PhnH"/>
    <property type="match status" value="1"/>
</dbReference>
<dbReference type="NCBIfam" id="TIGR03292">
    <property type="entry name" value="PhnH_redo"/>
    <property type="match status" value="1"/>
</dbReference>
<dbReference type="GO" id="GO:0019634">
    <property type="term" value="P:organic phosphonate metabolic process"/>
    <property type="evidence" value="ECO:0007669"/>
    <property type="project" value="InterPro"/>
</dbReference>
<dbReference type="AlphaFoldDB" id="A0A317PZJ8"/>
<dbReference type="Proteomes" id="UP000246744">
    <property type="component" value="Unassembled WGS sequence"/>
</dbReference>
<dbReference type="OrthoDB" id="9814509at2"/>
<keyword evidence="2" id="KW-1185">Reference proteome</keyword>